<evidence type="ECO:0000259" key="14">
    <source>
        <dbReference type="PROSITE" id="PS50067"/>
    </source>
</evidence>
<feature type="domain" description="Kinesin motor" evidence="14">
    <location>
        <begin position="4"/>
        <end position="397"/>
    </location>
</feature>
<dbReference type="GO" id="GO:0005524">
    <property type="term" value="F:ATP binding"/>
    <property type="evidence" value="ECO:0007669"/>
    <property type="project" value="UniProtKB-UniRule"/>
</dbReference>
<dbReference type="SUPFAM" id="SSF52540">
    <property type="entry name" value="P-loop containing nucleoside triphosphate hydrolases"/>
    <property type="match status" value="1"/>
</dbReference>
<evidence type="ECO:0000256" key="7">
    <source>
        <dbReference type="ARBA" id="ARBA00023175"/>
    </source>
</evidence>
<dbReference type="EMBL" id="CP031052">
    <property type="protein sequence ID" value="QDZ25777.1"/>
    <property type="molecule type" value="Genomic_DNA"/>
</dbReference>
<keyword evidence="3" id="KW-0493">Microtubule</keyword>
<dbReference type="GO" id="GO:0003777">
    <property type="term" value="F:microtubule motor activity"/>
    <property type="evidence" value="ECO:0007669"/>
    <property type="project" value="InterPro"/>
</dbReference>
<evidence type="ECO:0000256" key="1">
    <source>
        <dbReference type="ARBA" id="ARBA00004186"/>
    </source>
</evidence>
<dbReference type="Gene3D" id="3.40.850.10">
    <property type="entry name" value="Kinesin motor domain"/>
    <property type="match status" value="1"/>
</dbReference>
<feature type="binding site" evidence="11">
    <location>
        <begin position="115"/>
        <end position="122"/>
    </location>
    <ligand>
        <name>ATP</name>
        <dbReference type="ChEBI" id="CHEBI:30616"/>
    </ligand>
</feature>
<comment type="subcellular location">
    <subcellularLocation>
        <location evidence="1">Cytoplasm</location>
        <location evidence="1">Cytoskeleton</location>
        <location evidence="1">Spindle</location>
    </subcellularLocation>
</comment>
<keyword evidence="2" id="KW-0963">Cytoplasm</keyword>
<sequence>MAENISVCVRVRPLNDKEKEHGLGWKVDHAGTNISEVAVADHNQSSSSLSSSSCSALGGAAQGSDVVSLAGGEHKYAFDRIYDETWGTKHIYEDVCVPVVDSVVEGFNGTIFAYGQTSSGKTYTMRGSATWESGSAKPAPSATGEENQQSEGGEELGILPLAVRGIFKRIQAASGREFLLRISYMEIYNEDIIDLLAQCNGKDAKTTGQADRRRLLVKERANGGGPYVCGLREEIVRSEDEVAAWLKKGDIHRHVGETKMNRNSSRSHTLFQMVIESRASAGADGSSEDDDAILVSKLTLVDLAGSERLSKTCAEGKRAKEGAYINKSLLTLGTVINKLSEGQHKHIPYRDSKLTRILQTALGGNSKTAMITNITPSVFHMDETHSTLRFATRTKSVKNAAVVNEVLNDDALLKRQQKEIERLRDRLKEKNNGVDIEATEAAIKDMKDHLIEVKEQNKSIEEMLVQERNEKDVMRTDLQHKSRKLENLTTFILNEADANSLGSGRSRRSKRDRMSWCPSSMHHPATSLPAVEEEAAQEATRRASDDLQITLRKSGVEEEREATSEVKLLQEALVKLRKDVTQSRQEVASRDEMLREISLRAESLQSSLGESQTNAARLEQDLSDTRSEFESYKTDAESLLDSVKQAKEETVRELQEYKETATQNIDAVKMEVTAMGESLEKGQEMLSEERKALGLMREAREEAEESLRAKQDAIEDLEGQLKEAIGAAKAGAEKVAALEGSHKELNETLAEMESSKSNLEACLKEREVKEVDLGEQLAALAEDNAFKEGEIQRLKLEIEGLVSEQEERDALVKKLENDKLDSVGLLREMDVLKSDLQKSVKEQEDARACAKDLEAKIAAGASEAQDLRSRAADMAAELETARKELTKEESLREAYEEKSSKLEGLLNESEVRLTSEQSESKKMEGRLRSLTERLNSAVGSQSKLSEDLRVSREDKIAASRRERKMEERMEEAEEKLHEKDQLACDLEVKLSTLQAELATSKQKHNEIKAKASQVKAELMAENTALKDKAEALERKIVKLEVMKGDPEDIKDQRKMLATLQKELSQAASESRYWKQQTKELTAAQVKHGSSVERIAKLERDKKDLSVALEKAEERSDELSLQVANLNAQVSSTNSKIEQCKHVDFTKLGEECSKLESKQLVVIESQGGIGRMIDSFLQNRRRMAKLQAVYNDMKSKVGKLEGGEDVFGRLKSVSELEYDLHYMANKKKSFESKYNDLKKQIMETKRPASIVGKENLCA</sequence>
<evidence type="ECO:0000256" key="9">
    <source>
        <dbReference type="ARBA" id="ARBA00034704"/>
    </source>
</evidence>
<organism evidence="15 16">
    <name type="scientific">Chloropicon primus</name>
    <dbReference type="NCBI Taxonomy" id="1764295"/>
    <lineage>
        <taxon>Eukaryota</taxon>
        <taxon>Viridiplantae</taxon>
        <taxon>Chlorophyta</taxon>
        <taxon>Chloropicophyceae</taxon>
        <taxon>Chloropicales</taxon>
        <taxon>Chloropicaceae</taxon>
        <taxon>Chloropicon</taxon>
    </lineage>
</organism>
<dbReference type="PROSITE" id="PS50067">
    <property type="entry name" value="KINESIN_MOTOR_2"/>
    <property type="match status" value="1"/>
</dbReference>
<evidence type="ECO:0000256" key="2">
    <source>
        <dbReference type="ARBA" id="ARBA00022490"/>
    </source>
</evidence>
<dbReference type="InterPro" id="IPR027417">
    <property type="entry name" value="P-loop_NTPase"/>
</dbReference>
<dbReference type="Pfam" id="PF00225">
    <property type="entry name" value="Kinesin"/>
    <property type="match status" value="1"/>
</dbReference>
<dbReference type="FunFam" id="3.40.850.10:FF:000019">
    <property type="entry name" value="Kinesin-like protein KIN-5D"/>
    <property type="match status" value="1"/>
</dbReference>
<feature type="coiled-coil region" evidence="12">
    <location>
        <begin position="559"/>
        <end position="804"/>
    </location>
</feature>
<evidence type="ECO:0000256" key="5">
    <source>
        <dbReference type="ARBA" id="ARBA00022840"/>
    </source>
</evidence>
<dbReference type="InterPro" id="IPR019821">
    <property type="entry name" value="Kinesin_motor_CS"/>
</dbReference>
<dbReference type="InterPro" id="IPR036961">
    <property type="entry name" value="Kinesin_motor_dom_sf"/>
</dbReference>
<feature type="region of interest" description="Disordered" evidence="13">
    <location>
        <begin position="129"/>
        <end position="153"/>
    </location>
</feature>
<name>A0A5B8MYV7_9CHLO</name>
<evidence type="ECO:0000256" key="11">
    <source>
        <dbReference type="PROSITE-ProRule" id="PRU00283"/>
    </source>
</evidence>
<dbReference type="GO" id="GO:0005874">
    <property type="term" value="C:microtubule"/>
    <property type="evidence" value="ECO:0007669"/>
    <property type="project" value="UniProtKB-KW"/>
</dbReference>
<keyword evidence="6 12" id="KW-0175">Coiled coil</keyword>
<keyword evidence="5 11" id="KW-0067">ATP-binding</keyword>
<dbReference type="OrthoDB" id="515158at2759"/>
<dbReference type="GO" id="GO:0007010">
    <property type="term" value="P:cytoskeleton organization"/>
    <property type="evidence" value="ECO:0007669"/>
    <property type="project" value="UniProtKB-ARBA"/>
</dbReference>
<comment type="similarity">
    <text evidence="9">Belongs to the TRAFAC class myosin-kinesin ATPase superfamily. Kinesin family. KIN-5/BimC subfamily.</text>
</comment>
<evidence type="ECO:0000313" key="16">
    <source>
        <dbReference type="Proteomes" id="UP000316726"/>
    </source>
</evidence>
<dbReference type="PANTHER" id="PTHR47968">
    <property type="entry name" value="CENTROMERE PROTEIN E"/>
    <property type="match status" value="1"/>
</dbReference>
<keyword evidence="8" id="KW-0206">Cytoskeleton</keyword>
<feature type="coiled-coil region" evidence="12">
    <location>
        <begin position="406"/>
        <end position="470"/>
    </location>
</feature>
<protein>
    <submittedName>
        <fullName evidence="15">Kinesin</fullName>
    </submittedName>
</protein>
<evidence type="ECO:0000256" key="8">
    <source>
        <dbReference type="ARBA" id="ARBA00023212"/>
    </source>
</evidence>
<keyword evidence="16" id="KW-1185">Reference proteome</keyword>
<dbReference type="GO" id="GO:0005819">
    <property type="term" value="C:spindle"/>
    <property type="evidence" value="ECO:0007669"/>
    <property type="project" value="UniProtKB-SubCell"/>
</dbReference>
<dbReference type="InterPro" id="IPR001752">
    <property type="entry name" value="Kinesin_motor_dom"/>
</dbReference>
<reference evidence="15 16" key="1">
    <citation type="submission" date="2018-07" db="EMBL/GenBank/DDBJ databases">
        <title>The complete nuclear genome of the prasinophyte Chloropicon primus (CCMP1205).</title>
        <authorList>
            <person name="Pombert J.-F."/>
            <person name="Otis C."/>
            <person name="Turmel M."/>
            <person name="Lemieux C."/>
        </authorList>
    </citation>
    <scope>NUCLEOTIDE SEQUENCE [LARGE SCALE GENOMIC DNA]</scope>
    <source>
        <strain evidence="15 16">CCMP1205</strain>
    </source>
</reference>
<proteinExistence type="inferred from homology"/>
<dbReference type="GO" id="GO:0008017">
    <property type="term" value="F:microtubule binding"/>
    <property type="evidence" value="ECO:0007669"/>
    <property type="project" value="InterPro"/>
</dbReference>
<dbReference type="AlphaFoldDB" id="A0A5B8MYV7"/>
<dbReference type="STRING" id="1764295.A0A5B8MYV7"/>
<evidence type="ECO:0000256" key="3">
    <source>
        <dbReference type="ARBA" id="ARBA00022701"/>
    </source>
</evidence>
<dbReference type="PANTHER" id="PTHR47968:SF75">
    <property type="entry name" value="CENTROMERE-ASSOCIATED PROTEIN E"/>
    <property type="match status" value="1"/>
</dbReference>
<dbReference type="SMART" id="SM00129">
    <property type="entry name" value="KISc"/>
    <property type="match status" value="1"/>
</dbReference>
<feature type="coiled-coil region" evidence="12">
    <location>
        <begin position="850"/>
        <end position="1069"/>
    </location>
</feature>
<evidence type="ECO:0000256" key="12">
    <source>
        <dbReference type="SAM" id="Coils"/>
    </source>
</evidence>
<accession>A0A5B8MYV7</accession>
<dbReference type="PROSITE" id="PS00411">
    <property type="entry name" value="KINESIN_MOTOR_1"/>
    <property type="match status" value="1"/>
</dbReference>
<dbReference type="PRINTS" id="PR00380">
    <property type="entry name" value="KINESINHEAVY"/>
</dbReference>
<feature type="coiled-coil region" evidence="12">
    <location>
        <begin position="1094"/>
        <end position="1128"/>
    </location>
</feature>
<gene>
    <name evidence="15" type="ORF">A3770_19p82950</name>
</gene>
<comment type="function">
    <text evidence="10">Responsible for microtubule translocation. May be important for the organization of phragmoplast-specific arrays of microtubules. Plays an essential role in stabilizing the mitotic spindle. Required during mitotic cytokinesis.</text>
</comment>
<evidence type="ECO:0000256" key="13">
    <source>
        <dbReference type="SAM" id="MobiDB-lite"/>
    </source>
</evidence>
<evidence type="ECO:0000256" key="4">
    <source>
        <dbReference type="ARBA" id="ARBA00022741"/>
    </source>
</evidence>
<evidence type="ECO:0000256" key="6">
    <source>
        <dbReference type="ARBA" id="ARBA00023054"/>
    </source>
</evidence>
<dbReference type="GO" id="GO:0007018">
    <property type="term" value="P:microtubule-based movement"/>
    <property type="evidence" value="ECO:0007669"/>
    <property type="project" value="InterPro"/>
</dbReference>
<keyword evidence="4 11" id="KW-0547">Nucleotide-binding</keyword>
<evidence type="ECO:0000313" key="15">
    <source>
        <dbReference type="EMBL" id="QDZ25777.1"/>
    </source>
</evidence>
<dbReference type="Proteomes" id="UP000316726">
    <property type="component" value="Chromosome 19"/>
</dbReference>
<feature type="region of interest" description="Disordered" evidence="13">
    <location>
        <begin position="499"/>
        <end position="543"/>
    </location>
</feature>
<keyword evidence="7 11" id="KW-0505">Motor protein</keyword>
<dbReference type="InterPro" id="IPR027640">
    <property type="entry name" value="Kinesin-like_fam"/>
</dbReference>
<evidence type="ECO:0000256" key="10">
    <source>
        <dbReference type="ARBA" id="ARBA00046159"/>
    </source>
</evidence>